<name>A0A543DVE2_9PSEU</name>
<keyword evidence="2" id="KW-0812">Transmembrane</keyword>
<feature type="transmembrane region" description="Helical" evidence="2">
    <location>
        <begin position="6"/>
        <end position="24"/>
    </location>
</feature>
<evidence type="ECO:0000313" key="3">
    <source>
        <dbReference type="EMBL" id="TQM13291.1"/>
    </source>
</evidence>
<dbReference type="EMBL" id="VFPA01000001">
    <property type="protein sequence ID" value="TQM13291.1"/>
    <property type="molecule type" value="Genomic_DNA"/>
</dbReference>
<dbReference type="Gene3D" id="3.30.530.20">
    <property type="match status" value="1"/>
</dbReference>
<comment type="caution">
    <text evidence="3">The sequence shown here is derived from an EMBL/GenBank/DDBJ whole genome shotgun (WGS) entry which is preliminary data.</text>
</comment>
<sequence length="159" mass="16437">MTTKALIGRLMIVAGVGVAGARAVRRTMSGPHRGDDAATHNRWLVVTVLRSPDEVVSDGTLPAPLAQLGDLVEVQVRPAPGDKGTELAARLTGGGPTSAAARVQGKDPRQRVRAALREAKSILEVGEIVRPDAPPTTHPGPGGRLVGKATDIAQGEGRL</sequence>
<feature type="region of interest" description="Disordered" evidence="1">
    <location>
        <begin position="129"/>
        <end position="159"/>
    </location>
</feature>
<gene>
    <name evidence="3" type="ORF">FB558_0023</name>
</gene>
<accession>A0A543DVE2</accession>
<proteinExistence type="predicted"/>
<reference evidence="3 4" key="1">
    <citation type="submission" date="2019-06" db="EMBL/GenBank/DDBJ databases">
        <title>Sequencing the genomes of 1000 actinobacteria strains.</title>
        <authorList>
            <person name="Klenk H.-P."/>
        </authorList>
    </citation>
    <scope>NUCLEOTIDE SEQUENCE [LARGE SCALE GENOMIC DNA]</scope>
    <source>
        <strain evidence="3 4">DSM 45301</strain>
    </source>
</reference>
<keyword evidence="2" id="KW-0472">Membrane</keyword>
<keyword evidence="4" id="KW-1185">Reference proteome</keyword>
<keyword evidence="2" id="KW-1133">Transmembrane helix</keyword>
<organism evidence="3 4">
    <name type="scientific">Pseudonocardia kunmingensis</name>
    <dbReference type="NCBI Taxonomy" id="630975"/>
    <lineage>
        <taxon>Bacteria</taxon>
        <taxon>Bacillati</taxon>
        <taxon>Actinomycetota</taxon>
        <taxon>Actinomycetes</taxon>
        <taxon>Pseudonocardiales</taxon>
        <taxon>Pseudonocardiaceae</taxon>
        <taxon>Pseudonocardia</taxon>
    </lineage>
</organism>
<evidence type="ECO:0000256" key="1">
    <source>
        <dbReference type="SAM" id="MobiDB-lite"/>
    </source>
</evidence>
<dbReference type="AlphaFoldDB" id="A0A543DVE2"/>
<evidence type="ECO:0000313" key="4">
    <source>
        <dbReference type="Proteomes" id="UP000315677"/>
    </source>
</evidence>
<dbReference type="InterPro" id="IPR023393">
    <property type="entry name" value="START-like_dom_sf"/>
</dbReference>
<protein>
    <submittedName>
        <fullName evidence="3">Uncharacterized protein</fullName>
    </submittedName>
</protein>
<dbReference type="RefSeq" id="WP_211365899.1">
    <property type="nucleotide sequence ID" value="NZ_VFPA01000001.1"/>
</dbReference>
<dbReference type="Proteomes" id="UP000315677">
    <property type="component" value="Unassembled WGS sequence"/>
</dbReference>
<evidence type="ECO:0000256" key="2">
    <source>
        <dbReference type="SAM" id="Phobius"/>
    </source>
</evidence>